<dbReference type="EMBL" id="KQ087194">
    <property type="protein sequence ID" value="KLT43574.1"/>
    <property type="molecule type" value="Genomic_DNA"/>
</dbReference>
<sequence length="169" mass="17435">MFNAIKAAADLAAAAQPPVSPPDAEAAPSKTVPAGLTRVRFTIHTIDIHVSDHKSKLDLPTAADMGTVVTEDAFTGGVEGRGAAAFIILFLAHSAQMDGQLAFTGAIDGRRGSVVFRVTGSCFSSINVRLKIIPESATGELRGIHGGGWYASDSPGNGGAEGELEVEYV</sequence>
<organism evidence="1 2">
    <name type="scientific">Cutaneotrichosporon oleaginosum</name>
    <dbReference type="NCBI Taxonomy" id="879819"/>
    <lineage>
        <taxon>Eukaryota</taxon>
        <taxon>Fungi</taxon>
        <taxon>Dikarya</taxon>
        <taxon>Basidiomycota</taxon>
        <taxon>Agaricomycotina</taxon>
        <taxon>Tremellomycetes</taxon>
        <taxon>Trichosporonales</taxon>
        <taxon>Trichosporonaceae</taxon>
        <taxon>Cutaneotrichosporon</taxon>
    </lineage>
</organism>
<dbReference type="InterPro" id="IPR021607">
    <property type="entry name" value="DUF3224"/>
</dbReference>
<dbReference type="AlphaFoldDB" id="A0A0J1B770"/>
<dbReference type="Pfam" id="PF11528">
    <property type="entry name" value="DUF3224"/>
    <property type="match status" value="1"/>
</dbReference>
<accession>A0A0J1B770</accession>
<dbReference type="Proteomes" id="UP000053611">
    <property type="component" value="Unassembled WGS sequence"/>
</dbReference>
<evidence type="ECO:0008006" key="3">
    <source>
        <dbReference type="Google" id="ProtNLM"/>
    </source>
</evidence>
<evidence type="ECO:0000313" key="1">
    <source>
        <dbReference type="EMBL" id="KLT43574.1"/>
    </source>
</evidence>
<keyword evidence="2" id="KW-1185">Reference proteome</keyword>
<gene>
    <name evidence="1" type="ORF">CC85DRAFT_301360</name>
</gene>
<name>A0A0J1B770_9TREE</name>
<protein>
    <recommendedName>
        <fullName evidence="3">Dirigent protein</fullName>
    </recommendedName>
</protein>
<dbReference type="InterPro" id="IPR023159">
    <property type="entry name" value="SO1590-like_sf"/>
</dbReference>
<proteinExistence type="predicted"/>
<dbReference type="Gene3D" id="2.40.350.10">
    <property type="entry name" value="SO1590-like"/>
    <property type="match status" value="1"/>
</dbReference>
<dbReference type="RefSeq" id="XP_018280065.1">
    <property type="nucleotide sequence ID" value="XM_018425293.1"/>
</dbReference>
<dbReference type="SUPFAM" id="SSF159238">
    <property type="entry name" value="SO1590-like"/>
    <property type="match status" value="1"/>
</dbReference>
<reference evidence="1 2" key="1">
    <citation type="submission" date="2015-03" db="EMBL/GenBank/DDBJ databases">
        <title>Genomics and transcriptomics of the oil-accumulating basidiomycete yeast T. oleaginosus allow insights into substrate utilization and the diverse evolutionary trajectories of mating systems in fungi.</title>
        <authorList>
            <consortium name="DOE Joint Genome Institute"/>
            <person name="Kourist R."/>
            <person name="Kracht O."/>
            <person name="Bracharz F."/>
            <person name="Lipzen A."/>
            <person name="Nolan M."/>
            <person name="Ohm R."/>
            <person name="Grigoriev I."/>
            <person name="Sun S."/>
            <person name="Heitman J."/>
            <person name="Bruck T."/>
            <person name="Nowrousian M."/>
        </authorList>
    </citation>
    <scope>NUCLEOTIDE SEQUENCE [LARGE SCALE GENOMIC DNA]</scope>
    <source>
        <strain evidence="1 2">IBC0246</strain>
    </source>
</reference>
<evidence type="ECO:0000313" key="2">
    <source>
        <dbReference type="Proteomes" id="UP000053611"/>
    </source>
</evidence>
<dbReference type="GeneID" id="28985896"/>
<dbReference type="OrthoDB" id="10632636at2759"/>